<dbReference type="NCBIfam" id="NF001960">
    <property type="entry name" value="PRK00733.3-5"/>
    <property type="match status" value="1"/>
</dbReference>
<keyword evidence="10" id="KW-0378">Hydrolase</keyword>
<dbReference type="NCBIfam" id="TIGR01104">
    <property type="entry name" value="V_PPase"/>
    <property type="match status" value="1"/>
</dbReference>
<feature type="transmembrane region" description="Helical" evidence="9">
    <location>
        <begin position="119"/>
        <end position="144"/>
    </location>
</feature>
<reference evidence="10 11" key="1">
    <citation type="journal article" date="2012" name="Genet. Mol. Biol.">
        <title>Analysis of 16S rRNA and mxaF genes revealing insights into Methylobacterium niche-specific plant association.</title>
        <authorList>
            <person name="Dourado M.N."/>
            <person name="Andreote F.D."/>
            <person name="Dini-Andreote F."/>
            <person name="Conti R."/>
            <person name="Araujo J.M."/>
            <person name="Araujo W.L."/>
        </authorList>
    </citation>
    <scope>NUCLEOTIDE SEQUENCE [LARGE SCALE GENOMIC DNA]</scope>
    <source>
        <strain evidence="10 11">SR1.6/4</strain>
    </source>
</reference>
<keyword evidence="2 9" id="KW-0813">Transport</keyword>
<evidence type="ECO:0000256" key="7">
    <source>
        <dbReference type="ARBA" id="ARBA00023065"/>
    </source>
</evidence>
<feature type="transmembrane region" description="Helical" evidence="9">
    <location>
        <begin position="524"/>
        <end position="555"/>
    </location>
</feature>
<evidence type="ECO:0000256" key="5">
    <source>
        <dbReference type="ARBA" id="ARBA00022967"/>
    </source>
</evidence>
<keyword evidence="5 9" id="KW-1278">Translocase</keyword>
<comment type="similarity">
    <text evidence="9">Belongs to the H(+)-translocating pyrophosphatase (TC 3.A.10) family. K(+)-insensitive subfamily.</text>
</comment>
<keyword evidence="7 9" id="KW-0406">Ion transport</keyword>
<dbReference type="InterPro" id="IPR004131">
    <property type="entry name" value="PPase-energised_H-pump"/>
</dbReference>
<dbReference type="GO" id="GO:0004427">
    <property type="term" value="F:inorganic diphosphate phosphatase activity"/>
    <property type="evidence" value="ECO:0007669"/>
    <property type="project" value="UniProtKB-EC"/>
</dbReference>
<feature type="transmembrane region" description="Helical" evidence="9">
    <location>
        <begin position="593"/>
        <end position="613"/>
    </location>
</feature>
<evidence type="ECO:0000256" key="9">
    <source>
        <dbReference type="HAMAP-Rule" id="MF_01129"/>
    </source>
</evidence>
<feature type="transmembrane region" description="Helical" evidence="9">
    <location>
        <begin position="336"/>
        <end position="358"/>
    </location>
</feature>
<comment type="function">
    <text evidence="9">Proton pump that utilizes the energy of pyrophosphate hydrolysis as the driving force for proton movement across the membrane. Generates a proton motive force.</text>
</comment>
<feature type="transmembrane region" description="Helical" evidence="9">
    <location>
        <begin position="475"/>
        <end position="492"/>
    </location>
</feature>
<comment type="caution">
    <text evidence="10">The sequence shown here is derived from an EMBL/GenBank/DDBJ whole genome shotgun (WGS) entry which is preliminary data.</text>
</comment>
<feature type="transmembrane region" description="Helical" evidence="9">
    <location>
        <begin position="619"/>
        <end position="639"/>
    </location>
</feature>
<keyword evidence="4 9" id="KW-0460">Magnesium</keyword>
<comment type="subcellular location">
    <subcellularLocation>
        <location evidence="9">Cell membrane</location>
        <topology evidence="9">Multi-pass membrane protein</topology>
    </subcellularLocation>
    <subcellularLocation>
        <location evidence="1">Endomembrane system</location>
        <topology evidence="1">Multi-pass membrane protein</topology>
    </subcellularLocation>
</comment>
<accession>A0ABU7TF22</accession>
<evidence type="ECO:0000256" key="6">
    <source>
        <dbReference type="ARBA" id="ARBA00022989"/>
    </source>
</evidence>
<comment type="subunit">
    <text evidence="9">Homodimer.</text>
</comment>
<evidence type="ECO:0000256" key="2">
    <source>
        <dbReference type="ARBA" id="ARBA00022448"/>
    </source>
</evidence>
<dbReference type="EC" id="7.1.3.1" evidence="9"/>
<evidence type="ECO:0000256" key="1">
    <source>
        <dbReference type="ARBA" id="ARBA00004127"/>
    </source>
</evidence>
<comment type="cofactor">
    <cofactor evidence="9">
        <name>Mg(2+)</name>
        <dbReference type="ChEBI" id="CHEBI:18420"/>
    </cofactor>
</comment>
<evidence type="ECO:0000256" key="8">
    <source>
        <dbReference type="ARBA" id="ARBA00023136"/>
    </source>
</evidence>
<dbReference type="PANTHER" id="PTHR31998">
    <property type="entry name" value="K(+)-INSENSITIVE PYROPHOSPHATE-ENERGIZED PROTON PUMP"/>
    <property type="match status" value="1"/>
</dbReference>
<gene>
    <name evidence="9 10" type="primary">hppA</name>
    <name evidence="10" type="ORF">MRSR164_20715</name>
</gene>
<sequence>MTALLLIIVGGLCAVAYGVVTIRDVMRRDAGTQRMQEIAGAIAEGAQAYLRRQYATIGLVGLVLFVLLAWFLGIKVAIGFLIGAVLSGAAGFIGMNVSVRANVRTAQAATQSLGGGLEVAFKSGAVTGMLVAGLALLGVALYYLFLTRGAGLAPGSREVIDALVALGFGASLISIFARLGGGIFTKGADVGGDLVGKVEAGIPEDDPRNPATIADNVGDNVGDCAGMAADLFETYAVTVVATMVLAAIFFAGNPAVLEAMMIYPLAIGAACIVTSIIGTYAVKLGANQSIMGALYKGLIAAGLLSIVAIAGVNLALFGGFSTTFTTNTGLTFSSGALFGCAVLGLLITALIVVITEYYTGTNFRPVKSIATASVTGHGTNVIQGLAISLESTALPALVIVAGIIATYALGGLFGIAIAVTAMLALAGFIVALDAFGPVTDNAGGIAEMAGLPADVRKATDALDAVGNTTKAVTKGYAIGSAGLGALVLFAAYTSDLNYFIANASPTQYRFFQGVSVDFSLSNPYVVVGLLLGGLIPFLFAGIAMTAVGRAAGAVVEEVRRQFRAKPGIMQGTDRPDYGRAVDMLTRAAIKEMIIPSLLPVLSPIVIFFVIQAIAGKSQAFATVGASLLGVILTGLYVAISMTSGGGAWDNAKKYIEDGHHGGKGSDAHKAAVTGDTVGDPYKDTAGPAVNPAIKITNIIALLLLAVLAHA</sequence>
<name>A0ABU7TF22_9HYPH</name>
<dbReference type="PIRSF" id="PIRSF001265">
    <property type="entry name" value="H+-PPase"/>
    <property type="match status" value="1"/>
</dbReference>
<keyword evidence="3 9" id="KW-0812">Transmembrane</keyword>
<dbReference type="Pfam" id="PF03030">
    <property type="entry name" value="H_PPase"/>
    <property type="match status" value="1"/>
</dbReference>
<organism evidence="10 11">
    <name type="scientific">Methylobacterium radiotolerans</name>
    <dbReference type="NCBI Taxonomy" id="31998"/>
    <lineage>
        <taxon>Bacteria</taxon>
        <taxon>Pseudomonadati</taxon>
        <taxon>Pseudomonadota</taxon>
        <taxon>Alphaproteobacteria</taxon>
        <taxon>Hyphomicrobiales</taxon>
        <taxon>Methylobacteriaceae</taxon>
        <taxon>Methylobacterium</taxon>
    </lineage>
</organism>
<comment type="caution">
    <text evidence="9">Lacks conserved residue(s) required for the propagation of feature annotation.</text>
</comment>
<evidence type="ECO:0000256" key="4">
    <source>
        <dbReference type="ARBA" id="ARBA00022842"/>
    </source>
</evidence>
<keyword evidence="8 9" id="KW-0472">Membrane</keyword>
<feature type="site" description="Determinant of potassium independence" evidence="9">
    <location>
        <position position="470"/>
    </location>
</feature>
<keyword evidence="6 9" id="KW-1133">Transmembrane helix</keyword>
<feature type="transmembrane region" description="Helical" evidence="9">
    <location>
        <begin position="159"/>
        <end position="177"/>
    </location>
</feature>
<proteinExistence type="inferred from homology"/>
<evidence type="ECO:0000313" key="11">
    <source>
        <dbReference type="Proteomes" id="UP001349262"/>
    </source>
</evidence>
<feature type="transmembrane region" description="Helical" evidence="9">
    <location>
        <begin position="294"/>
        <end position="316"/>
    </location>
</feature>
<evidence type="ECO:0000256" key="3">
    <source>
        <dbReference type="ARBA" id="ARBA00022692"/>
    </source>
</evidence>
<dbReference type="Proteomes" id="UP001349262">
    <property type="component" value="Unassembled WGS sequence"/>
</dbReference>
<feature type="transmembrane region" description="Helical" evidence="9">
    <location>
        <begin position="54"/>
        <end position="72"/>
    </location>
</feature>
<dbReference type="NCBIfam" id="NF001951">
    <property type="entry name" value="PRK00733.1-2"/>
    <property type="match status" value="1"/>
</dbReference>
<evidence type="ECO:0000313" key="10">
    <source>
        <dbReference type="EMBL" id="MEE7459115.1"/>
    </source>
</evidence>
<feature type="transmembrane region" description="Helical" evidence="9">
    <location>
        <begin position="262"/>
        <end position="282"/>
    </location>
</feature>
<keyword evidence="9" id="KW-1003">Cell membrane</keyword>
<dbReference type="EMBL" id="MLBY01000005">
    <property type="protein sequence ID" value="MEE7459115.1"/>
    <property type="molecule type" value="Genomic_DNA"/>
</dbReference>
<keyword evidence="9" id="KW-0375">Hydrogen ion transport</keyword>
<protein>
    <recommendedName>
        <fullName evidence="9">K(+)-insensitive pyrophosphate-energized proton pump</fullName>
        <ecNumber evidence="9">7.1.3.1</ecNumber>
    </recommendedName>
    <alternativeName>
        <fullName evidence="9">Membrane-bound proton-translocating pyrophosphatase</fullName>
    </alternativeName>
    <alternativeName>
        <fullName evidence="9">Pyrophosphate-energized inorganic pyrophosphatase</fullName>
        <shortName evidence="9">H(+)-PPase</shortName>
    </alternativeName>
</protein>
<dbReference type="HAMAP" id="MF_01129">
    <property type="entry name" value="PPase_energized_pump"/>
    <property type="match status" value="1"/>
</dbReference>
<feature type="transmembrane region" description="Helical" evidence="9">
    <location>
        <begin position="6"/>
        <end position="26"/>
    </location>
</feature>
<keyword evidence="11" id="KW-1185">Reference proteome</keyword>
<comment type="catalytic activity">
    <reaction evidence="9">
        <text>diphosphate + H2O + H(+)(in) = 2 phosphate + 2 H(+)(out)</text>
        <dbReference type="Rhea" id="RHEA:13973"/>
        <dbReference type="ChEBI" id="CHEBI:15377"/>
        <dbReference type="ChEBI" id="CHEBI:15378"/>
        <dbReference type="ChEBI" id="CHEBI:33019"/>
        <dbReference type="ChEBI" id="CHEBI:43474"/>
        <dbReference type="EC" id="7.1.3.1"/>
    </reaction>
</comment>
<feature type="transmembrane region" description="Helical" evidence="9">
    <location>
        <begin position="415"/>
        <end position="435"/>
    </location>
</feature>
<feature type="transmembrane region" description="Helical" evidence="9">
    <location>
        <begin position="392"/>
        <end position="409"/>
    </location>
</feature>
<feature type="transmembrane region" description="Helical" evidence="9">
    <location>
        <begin position="235"/>
        <end position="256"/>
    </location>
</feature>